<protein>
    <recommendedName>
        <fullName evidence="10">Large-conductance mechanosensitive channel</fullName>
    </recommendedName>
</protein>
<dbReference type="InterPro" id="IPR037673">
    <property type="entry name" value="MSC/AndL"/>
</dbReference>
<dbReference type="NCBIfam" id="NF001843">
    <property type="entry name" value="PRK00567.1-4"/>
    <property type="match status" value="1"/>
</dbReference>
<evidence type="ECO:0000256" key="1">
    <source>
        <dbReference type="ARBA" id="ARBA00004651"/>
    </source>
</evidence>
<keyword evidence="9 10" id="KW-0407">Ion channel</keyword>
<evidence type="ECO:0000256" key="7">
    <source>
        <dbReference type="ARBA" id="ARBA00023065"/>
    </source>
</evidence>
<reference evidence="11 12" key="1">
    <citation type="submission" date="2023-01" db="EMBL/GenBank/DDBJ databases">
        <title>Novel species of the genus Vogesella isolated from rivers.</title>
        <authorList>
            <person name="Lu H."/>
        </authorList>
    </citation>
    <scope>NUCLEOTIDE SEQUENCE [LARGE SCALE GENOMIC DNA]</scope>
    <source>
        <strain evidence="11 12">DC21W</strain>
    </source>
</reference>
<dbReference type="Pfam" id="PF01741">
    <property type="entry name" value="MscL"/>
    <property type="match status" value="1"/>
</dbReference>
<keyword evidence="6 10" id="KW-1133">Transmembrane helix</keyword>
<dbReference type="PANTHER" id="PTHR30266:SF2">
    <property type="entry name" value="LARGE-CONDUCTANCE MECHANOSENSITIVE CHANNEL"/>
    <property type="match status" value="1"/>
</dbReference>
<evidence type="ECO:0000256" key="6">
    <source>
        <dbReference type="ARBA" id="ARBA00022989"/>
    </source>
</evidence>
<gene>
    <name evidence="10 11" type="primary">mscL</name>
    <name evidence="11" type="ORF">PQU95_02430</name>
</gene>
<evidence type="ECO:0000256" key="9">
    <source>
        <dbReference type="ARBA" id="ARBA00023303"/>
    </source>
</evidence>
<dbReference type="NCBIfam" id="NF010557">
    <property type="entry name" value="PRK13952.1"/>
    <property type="match status" value="1"/>
</dbReference>
<proteinExistence type="inferred from homology"/>
<dbReference type="NCBIfam" id="TIGR00220">
    <property type="entry name" value="mscL"/>
    <property type="match status" value="1"/>
</dbReference>
<comment type="subcellular location">
    <subcellularLocation>
        <location evidence="10">Cell inner membrane</location>
        <topology evidence="10">Multi-pass membrane protein</topology>
    </subcellularLocation>
    <subcellularLocation>
        <location evidence="1">Cell membrane</location>
        <topology evidence="1">Multi-pass membrane protein</topology>
    </subcellularLocation>
</comment>
<organism evidence="11 12">
    <name type="scientific">Vogesella aquatica</name>
    <dbReference type="NCBI Taxonomy" id="2984206"/>
    <lineage>
        <taxon>Bacteria</taxon>
        <taxon>Pseudomonadati</taxon>
        <taxon>Pseudomonadota</taxon>
        <taxon>Betaproteobacteria</taxon>
        <taxon>Neisseriales</taxon>
        <taxon>Chromobacteriaceae</taxon>
        <taxon>Vogesella</taxon>
    </lineage>
</organism>
<evidence type="ECO:0000256" key="2">
    <source>
        <dbReference type="ARBA" id="ARBA00007254"/>
    </source>
</evidence>
<comment type="similarity">
    <text evidence="2 10">Belongs to the MscL family.</text>
</comment>
<sequence>MSVLKEFREFAMRGNVIDLAVGVVIGGAFGAIVKSLVDDVIMPPIGLLVGNVDFANLFVVLKEGAKAAAPYASVAAAKEAGAVTLNIGLFINALVSFTIVAFAIFMLVKVINRLKREEKVADAPAEVTTKECRYCLSSIPVKATRCPCCTSQLD</sequence>
<keyword evidence="4 10" id="KW-1003">Cell membrane</keyword>
<dbReference type="HAMAP" id="MF_00115">
    <property type="entry name" value="MscL"/>
    <property type="match status" value="1"/>
</dbReference>
<dbReference type="SUPFAM" id="SSF81330">
    <property type="entry name" value="Gated mechanosensitive channel"/>
    <property type="match status" value="1"/>
</dbReference>
<keyword evidence="10" id="KW-0997">Cell inner membrane</keyword>
<comment type="subunit">
    <text evidence="10">Homopentamer.</text>
</comment>
<dbReference type="PROSITE" id="PS01327">
    <property type="entry name" value="MSCL"/>
    <property type="match status" value="1"/>
</dbReference>
<keyword evidence="3 10" id="KW-0813">Transport</keyword>
<evidence type="ECO:0000313" key="12">
    <source>
        <dbReference type="Proteomes" id="UP001219956"/>
    </source>
</evidence>
<comment type="function">
    <text evidence="10">Channel that opens in response to stretch forces in the membrane lipid bilayer. May participate in the regulation of osmotic pressure changes within the cell.</text>
</comment>
<keyword evidence="8 10" id="KW-0472">Membrane</keyword>
<accession>A0ABT5IU68</accession>
<dbReference type="PRINTS" id="PR01264">
    <property type="entry name" value="MECHCHANNEL"/>
</dbReference>
<keyword evidence="5 10" id="KW-0812">Transmembrane</keyword>
<dbReference type="Proteomes" id="UP001219956">
    <property type="component" value="Unassembled WGS sequence"/>
</dbReference>
<comment type="caution">
    <text evidence="11">The sequence shown here is derived from an EMBL/GenBank/DDBJ whole genome shotgun (WGS) entry which is preliminary data.</text>
</comment>
<feature type="transmembrane region" description="Helical" evidence="10">
    <location>
        <begin position="12"/>
        <end position="33"/>
    </location>
</feature>
<evidence type="ECO:0000313" key="11">
    <source>
        <dbReference type="EMBL" id="MDC7716079.1"/>
    </source>
</evidence>
<evidence type="ECO:0000256" key="3">
    <source>
        <dbReference type="ARBA" id="ARBA00022448"/>
    </source>
</evidence>
<dbReference type="Gene3D" id="1.10.1200.120">
    <property type="entry name" value="Large-conductance mechanosensitive channel, MscL, domain 1"/>
    <property type="match status" value="1"/>
</dbReference>
<keyword evidence="7 10" id="KW-0406">Ion transport</keyword>
<evidence type="ECO:0000256" key="10">
    <source>
        <dbReference type="HAMAP-Rule" id="MF_00115"/>
    </source>
</evidence>
<dbReference type="InterPro" id="IPR001185">
    <property type="entry name" value="MS_channel"/>
</dbReference>
<name>A0ABT5IU68_9NEIS</name>
<feature type="transmembrane region" description="Helical" evidence="10">
    <location>
        <begin position="87"/>
        <end position="108"/>
    </location>
</feature>
<dbReference type="InterPro" id="IPR019823">
    <property type="entry name" value="Mechanosensitive_channel_CS"/>
</dbReference>
<evidence type="ECO:0000256" key="4">
    <source>
        <dbReference type="ARBA" id="ARBA00022475"/>
    </source>
</evidence>
<dbReference type="PANTHER" id="PTHR30266">
    <property type="entry name" value="MECHANOSENSITIVE CHANNEL MSCL"/>
    <property type="match status" value="1"/>
</dbReference>
<evidence type="ECO:0000256" key="8">
    <source>
        <dbReference type="ARBA" id="ARBA00023136"/>
    </source>
</evidence>
<keyword evidence="12" id="KW-1185">Reference proteome</keyword>
<dbReference type="EMBL" id="JAQQLF010000002">
    <property type="protein sequence ID" value="MDC7716079.1"/>
    <property type="molecule type" value="Genomic_DNA"/>
</dbReference>
<dbReference type="InterPro" id="IPR036019">
    <property type="entry name" value="MscL_channel"/>
</dbReference>
<evidence type="ECO:0000256" key="5">
    <source>
        <dbReference type="ARBA" id="ARBA00022692"/>
    </source>
</evidence>
<dbReference type="RefSeq" id="WP_272750521.1">
    <property type="nucleotide sequence ID" value="NZ_JAQQLF010000002.1"/>
</dbReference>